<dbReference type="EMBL" id="BGZK01001513">
    <property type="protein sequence ID" value="GBP81474.1"/>
    <property type="molecule type" value="Genomic_DNA"/>
</dbReference>
<reference evidence="2 3" key="1">
    <citation type="journal article" date="2019" name="Commun. Biol.">
        <title>The bagworm genome reveals a unique fibroin gene that provides high tensile strength.</title>
        <authorList>
            <person name="Kono N."/>
            <person name="Nakamura H."/>
            <person name="Ohtoshi R."/>
            <person name="Tomita M."/>
            <person name="Numata K."/>
            <person name="Arakawa K."/>
        </authorList>
    </citation>
    <scope>NUCLEOTIDE SEQUENCE [LARGE SCALE GENOMIC DNA]</scope>
</reference>
<dbReference type="InterPro" id="IPR000477">
    <property type="entry name" value="RT_dom"/>
</dbReference>
<comment type="caution">
    <text evidence="2">The sequence shown here is derived from an EMBL/GenBank/DDBJ whole genome shotgun (WGS) entry which is preliminary data.</text>
</comment>
<name>A0A4C1Z362_EUMVA</name>
<dbReference type="Pfam" id="PF00078">
    <property type="entry name" value="RVT_1"/>
    <property type="match status" value="1"/>
</dbReference>
<organism evidence="2 3">
    <name type="scientific">Eumeta variegata</name>
    <name type="common">Bagworm moth</name>
    <name type="synonym">Eumeta japonica</name>
    <dbReference type="NCBI Taxonomy" id="151549"/>
    <lineage>
        <taxon>Eukaryota</taxon>
        <taxon>Metazoa</taxon>
        <taxon>Ecdysozoa</taxon>
        <taxon>Arthropoda</taxon>
        <taxon>Hexapoda</taxon>
        <taxon>Insecta</taxon>
        <taxon>Pterygota</taxon>
        <taxon>Neoptera</taxon>
        <taxon>Endopterygota</taxon>
        <taxon>Lepidoptera</taxon>
        <taxon>Glossata</taxon>
        <taxon>Ditrysia</taxon>
        <taxon>Tineoidea</taxon>
        <taxon>Psychidae</taxon>
        <taxon>Oiketicinae</taxon>
        <taxon>Eumeta</taxon>
    </lineage>
</organism>
<dbReference type="Proteomes" id="UP000299102">
    <property type="component" value="Unassembled WGS sequence"/>
</dbReference>
<dbReference type="SUPFAM" id="SSF56672">
    <property type="entry name" value="DNA/RNA polymerases"/>
    <property type="match status" value="1"/>
</dbReference>
<gene>
    <name evidence="2" type="primary">pol</name>
    <name evidence="2" type="ORF">EVAR_86155_1</name>
</gene>
<keyword evidence="2" id="KW-0808">Transferase</keyword>
<keyword evidence="2" id="KW-0548">Nucleotidyltransferase</keyword>
<evidence type="ECO:0000313" key="3">
    <source>
        <dbReference type="Proteomes" id="UP000299102"/>
    </source>
</evidence>
<evidence type="ECO:0000259" key="1">
    <source>
        <dbReference type="Pfam" id="PF00078"/>
    </source>
</evidence>
<protein>
    <submittedName>
        <fullName evidence="2">RNA-directed DNA polymerase from mobile element jockey</fullName>
    </submittedName>
</protein>
<keyword evidence="2" id="KW-0695">RNA-directed DNA polymerase</keyword>
<dbReference type="GO" id="GO:0003964">
    <property type="term" value="F:RNA-directed DNA polymerase activity"/>
    <property type="evidence" value="ECO:0007669"/>
    <property type="project" value="UniProtKB-KW"/>
</dbReference>
<sequence length="194" mass="22603">MPQNFNRYSGHKIRSAAGTFLIIANKCLSLGHFPKQWKVVHSAAFRKPGRKDYTHPKSYRLIGLLSVLRKIVEKLLVYRLQWHVLSTLNDRQYEFVLQQETEDALCDLVINLRQKRKKKNYTHLVSLDIVGVFDNACWPVIKNQLAKKRCPRSLYRVIDSYLRHRWVIVNYARATSENEACKGWIQGSIGGSTF</sequence>
<proteinExistence type="predicted"/>
<evidence type="ECO:0000313" key="2">
    <source>
        <dbReference type="EMBL" id="GBP81474.1"/>
    </source>
</evidence>
<dbReference type="PANTHER" id="PTHR33481:SF1">
    <property type="entry name" value="ENDONUCLEASE_EXONUCLEASE_PHOSPHATASE DOMAIN-CONTAINING PROTEIN-RELATED"/>
    <property type="match status" value="1"/>
</dbReference>
<dbReference type="AlphaFoldDB" id="A0A4C1Z362"/>
<dbReference type="PANTHER" id="PTHR33481">
    <property type="entry name" value="REVERSE TRANSCRIPTASE"/>
    <property type="match status" value="1"/>
</dbReference>
<accession>A0A4C1Z362</accession>
<feature type="domain" description="Reverse transcriptase" evidence="1">
    <location>
        <begin position="49"/>
        <end position="189"/>
    </location>
</feature>
<dbReference type="OrthoDB" id="411871at2759"/>
<dbReference type="STRING" id="151549.A0A4C1Z362"/>
<keyword evidence="3" id="KW-1185">Reference proteome</keyword>
<dbReference type="InterPro" id="IPR043502">
    <property type="entry name" value="DNA/RNA_pol_sf"/>
</dbReference>